<dbReference type="PANTHER" id="PTHR43133">
    <property type="entry name" value="RNA POLYMERASE ECF-TYPE SIGMA FACTO"/>
    <property type="match status" value="1"/>
</dbReference>
<dbReference type="Pfam" id="PF04542">
    <property type="entry name" value="Sigma70_r2"/>
    <property type="match status" value="1"/>
</dbReference>
<keyword evidence="9" id="KW-1185">Reference proteome</keyword>
<dbReference type="InterPro" id="IPR013324">
    <property type="entry name" value="RNA_pol_sigma_r3/r4-like"/>
</dbReference>
<comment type="caution">
    <text evidence="8">The sequence shown here is derived from an EMBL/GenBank/DDBJ whole genome shotgun (WGS) entry which is preliminary data.</text>
</comment>
<dbReference type="EMBL" id="RAPY01000001">
    <property type="protein sequence ID" value="RKE57373.1"/>
    <property type="molecule type" value="Genomic_DNA"/>
</dbReference>
<keyword evidence="4" id="KW-0804">Transcription</keyword>
<keyword evidence="5" id="KW-0812">Transmembrane</keyword>
<protein>
    <submittedName>
        <fullName evidence="8">RNA polymerase sigma-70 factor (ECF subfamily)</fullName>
    </submittedName>
</protein>
<dbReference type="GO" id="GO:0003677">
    <property type="term" value="F:DNA binding"/>
    <property type="evidence" value="ECO:0007669"/>
    <property type="project" value="InterPro"/>
</dbReference>
<keyword evidence="3" id="KW-0731">Sigma factor</keyword>
<evidence type="ECO:0000256" key="2">
    <source>
        <dbReference type="ARBA" id="ARBA00023015"/>
    </source>
</evidence>
<dbReference type="InterPro" id="IPR036388">
    <property type="entry name" value="WH-like_DNA-bd_sf"/>
</dbReference>
<name>A0A420BKX2_SPHD1</name>
<dbReference type="Pfam" id="PF08281">
    <property type="entry name" value="Sigma70_r4_2"/>
    <property type="match status" value="1"/>
</dbReference>
<evidence type="ECO:0000256" key="4">
    <source>
        <dbReference type="ARBA" id="ARBA00023163"/>
    </source>
</evidence>
<dbReference type="Gene3D" id="1.10.10.10">
    <property type="entry name" value="Winged helix-like DNA-binding domain superfamily/Winged helix DNA-binding domain"/>
    <property type="match status" value="1"/>
</dbReference>
<feature type="domain" description="RNA polymerase sigma-70 region 2" evidence="6">
    <location>
        <begin position="76"/>
        <end position="141"/>
    </location>
</feature>
<dbReference type="CDD" id="cd06171">
    <property type="entry name" value="Sigma70_r4"/>
    <property type="match status" value="1"/>
</dbReference>
<gene>
    <name evidence="8" type="ORF">DFQ12_2261</name>
</gene>
<proteinExistence type="inferred from homology"/>
<keyword evidence="2" id="KW-0805">Transcription regulation</keyword>
<dbReference type="NCBIfam" id="TIGR02937">
    <property type="entry name" value="sigma70-ECF"/>
    <property type="match status" value="1"/>
</dbReference>
<reference evidence="8 9" key="1">
    <citation type="submission" date="2018-09" db="EMBL/GenBank/DDBJ databases">
        <title>Genomic Encyclopedia of Type Strains, Phase III (KMG-III): the genomes of soil and plant-associated and newly described type strains.</title>
        <authorList>
            <person name="Whitman W."/>
        </authorList>
    </citation>
    <scope>NUCLEOTIDE SEQUENCE [LARGE SCALE GENOMIC DNA]</scope>
    <source>
        <strain evidence="8 9">CECT 7938</strain>
    </source>
</reference>
<evidence type="ECO:0000259" key="6">
    <source>
        <dbReference type="Pfam" id="PF04542"/>
    </source>
</evidence>
<dbReference type="InterPro" id="IPR007627">
    <property type="entry name" value="RNA_pol_sigma70_r2"/>
</dbReference>
<evidence type="ECO:0000256" key="5">
    <source>
        <dbReference type="SAM" id="Phobius"/>
    </source>
</evidence>
<dbReference type="PANTHER" id="PTHR43133:SF46">
    <property type="entry name" value="RNA POLYMERASE SIGMA-70 FACTOR ECF SUBFAMILY"/>
    <property type="match status" value="1"/>
</dbReference>
<evidence type="ECO:0000256" key="1">
    <source>
        <dbReference type="ARBA" id="ARBA00010641"/>
    </source>
</evidence>
<accession>A0A420BKX2</accession>
<dbReference type="AlphaFoldDB" id="A0A420BKX2"/>
<dbReference type="GO" id="GO:0016987">
    <property type="term" value="F:sigma factor activity"/>
    <property type="evidence" value="ECO:0007669"/>
    <property type="project" value="UniProtKB-KW"/>
</dbReference>
<dbReference type="InterPro" id="IPR039425">
    <property type="entry name" value="RNA_pol_sigma-70-like"/>
</dbReference>
<sequence>MILAITTMRWKRLPAIKKNIFFIAGNLSYYLIVLHFILYLSKEKQQYRVAIKEVDEKSIHIIKGCINEDRRSQKDLYTTYYALALGICLRYADNKEDAIGILNEGFFKVFKNIIKYDYQKPLSTWIKKIMTNTAIDFYRAKIRQGYLVDIAMVEHAIADNDTITQKLNYEDLLLMIHRLPPAYRTVFNLYAIDGYGHEEISDMLGIAVGTSKSNLHKARGRLAEMVKSQEETKGKTGENT</sequence>
<organism evidence="8 9">
    <name type="scientific">Sphingobacterium detergens</name>
    <dbReference type="NCBI Taxonomy" id="1145106"/>
    <lineage>
        <taxon>Bacteria</taxon>
        <taxon>Pseudomonadati</taxon>
        <taxon>Bacteroidota</taxon>
        <taxon>Sphingobacteriia</taxon>
        <taxon>Sphingobacteriales</taxon>
        <taxon>Sphingobacteriaceae</taxon>
        <taxon>Sphingobacterium</taxon>
    </lineage>
</organism>
<comment type="similarity">
    <text evidence="1">Belongs to the sigma-70 factor family. ECF subfamily.</text>
</comment>
<keyword evidence="5" id="KW-0472">Membrane</keyword>
<dbReference type="Proteomes" id="UP000286246">
    <property type="component" value="Unassembled WGS sequence"/>
</dbReference>
<dbReference type="GO" id="GO:0006352">
    <property type="term" value="P:DNA-templated transcription initiation"/>
    <property type="evidence" value="ECO:0007669"/>
    <property type="project" value="InterPro"/>
</dbReference>
<dbReference type="SUPFAM" id="SSF88659">
    <property type="entry name" value="Sigma3 and sigma4 domains of RNA polymerase sigma factors"/>
    <property type="match status" value="1"/>
</dbReference>
<evidence type="ECO:0000313" key="8">
    <source>
        <dbReference type="EMBL" id="RKE57373.1"/>
    </source>
</evidence>
<dbReference type="InterPro" id="IPR013325">
    <property type="entry name" value="RNA_pol_sigma_r2"/>
</dbReference>
<dbReference type="InterPro" id="IPR013249">
    <property type="entry name" value="RNA_pol_sigma70_r4_t2"/>
</dbReference>
<evidence type="ECO:0000259" key="7">
    <source>
        <dbReference type="Pfam" id="PF08281"/>
    </source>
</evidence>
<evidence type="ECO:0000313" key="9">
    <source>
        <dbReference type="Proteomes" id="UP000286246"/>
    </source>
</evidence>
<dbReference type="InterPro" id="IPR014284">
    <property type="entry name" value="RNA_pol_sigma-70_dom"/>
</dbReference>
<evidence type="ECO:0000256" key="3">
    <source>
        <dbReference type="ARBA" id="ARBA00023082"/>
    </source>
</evidence>
<dbReference type="Gene3D" id="1.10.1740.10">
    <property type="match status" value="1"/>
</dbReference>
<feature type="transmembrane region" description="Helical" evidence="5">
    <location>
        <begin position="20"/>
        <end position="40"/>
    </location>
</feature>
<keyword evidence="5" id="KW-1133">Transmembrane helix</keyword>
<dbReference type="SUPFAM" id="SSF88946">
    <property type="entry name" value="Sigma2 domain of RNA polymerase sigma factors"/>
    <property type="match status" value="1"/>
</dbReference>
<feature type="domain" description="RNA polymerase sigma factor 70 region 4 type 2" evidence="7">
    <location>
        <begin position="170"/>
        <end position="222"/>
    </location>
</feature>